<evidence type="ECO:0000256" key="5">
    <source>
        <dbReference type="ARBA" id="ARBA00082063"/>
    </source>
</evidence>
<keyword evidence="8" id="KW-1185">Reference proteome</keyword>
<dbReference type="GO" id="GO:0010181">
    <property type="term" value="F:FMN binding"/>
    <property type="evidence" value="ECO:0007669"/>
    <property type="project" value="TreeGrafter"/>
</dbReference>
<protein>
    <recommendedName>
        <fullName evidence="4">Phosphopantothenoylcysteine decarboxylase</fullName>
    </recommendedName>
    <alternativeName>
        <fullName evidence="5">CoaC</fullName>
    </alternativeName>
</protein>
<evidence type="ECO:0000259" key="6">
    <source>
        <dbReference type="Pfam" id="PF02441"/>
    </source>
</evidence>
<dbReference type="GO" id="GO:0071513">
    <property type="term" value="C:phosphopantothenoylcysteine decarboxylase complex"/>
    <property type="evidence" value="ECO:0007669"/>
    <property type="project" value="TreeGrafter"/>
</dbReference>
<evidence type="ECO:0000313" key="7">
    <source>
        <dbReference type="EMBL" id="OWF44469.1"/>
    </source>
</evidence>
<dbReference type="EMBL" id="NEDP02004772">
    <property type="protein sequence ID" value="OWF44469.1"/>
    <property type="molecule type" value="Genomic_DNA"/>
</dbReference>
<organism evidence="7 8">
    <name type="scientific">Mizuhopecten yessoensis</name>
    <name type="common">Japanese scallop</name>
    <name type="synonym">Patinopecten yessoensis</name>
    <dbReference type="NCBI Taxonomy" id="6573"/>
    <lineage>
        <taxon>Eukaryota</taxon>
        <taxon>Metazoa</taxon>
        <taxon>Spiralia</taxon>
        <taxon>Lophotrochozoa</taxon>
        <taxon>Mollusca</taxon>
        <taxon>Bivalvia</taxon>
        <taxon>Autobranchia</taxon>
        <taxon>Pteriomorphia</taxon>
        <taxon>Pectinida</taxon>
        <taxon>Pectinoidea</taxon>
        <taxon>Pectinidae</taxon>
        <taxon>Mizuhopecten</taxon>
    </lineage>
</organism>
<dbReference type="STRING" id="6573.A0A210Q702"/>
<feature type="domain" description="Flavoprotein" evidence="6">
    <location>
        <begin position="33"/>
        <end position="209"/>
    </location>
</feature>
<reference evidence="7 8" key="1">
    <citation type="journal article" date="2017" name="Nat. Ecol. Evol.">
        <title>Scallop genome provides insights into evolution of bilaterian karyotype and development.</title>
        <authorList>
            <person name="Wang S."/>
            <person name="Zhang J."/>
            <person name="Jiao W."/>
            <person name="Li J."/>
            <person name="Xun X."/>
            <person name="Sun Y."/>
            <person name="Guo X."/>
            <person name="Huan P."/>
            <person name="Dong B."/>
            <person name="Zhang L."/>
            <person name="Hu X."/>
            <person name="Sun X."/>
            <person name="Wang J."/>
            <person name="Zhao C."/>
            <person name="Wang Y."/>
            <person name="Wang D."/>
            <person name="Huang X."/>
            <person name="Wang R."/>
            <person name="Lv J."/>
            <person name="Li Y."/>
            <person name="Zhang Z."/>
            <person name="Liu B."/>
            <person name="Lu W."/>
            <person name="Hui Y."/>
            <person name="Liang J."/>
            <person name="Zhou Z."/>
            <person name="Hou R."/>
            <person name="Li X."/>
            <person name="Liu Y."/>
            <person name="Li H."/>
            <person name="Ning X."/>
            <person name="Lin Y."/>
            <person name="Zhao L."/>
            <person name="Xing Q."/>
            <person name="Dou J."/>
            <person name="Li Y."/>
            <person name="Mao J."/>
            <person name="Guo H."/>
            <person name="Dou H."/>
            <person name="Li T."/>
            <person name="Mu C."/>
            <person name="Jiang W."/>
            <person name="Fu Q."/>
            <person name="Fu X."/>
            <person name="Miao Y."/>
            <person name="Liu J."/>
            <person name="Yu Q."/>
            <person name="Li R."/>
            <person name="Liao H."/>
            <person name="Li X."/>
            <person name="Kong Y."/>
            <person name="Jiang Z."/>
            <person name="Chourrout D."/>
            <person name="Li R."/>
            <person name="Bao Z."/>
        </authorList>
    </citation>
    <scope>NUCLEOTIDE SEQUENCE [LARGE SCALE GENOMIC DNA]</scope>
    <source>
        <strain evidence="7 8">PY_sf001</strain>
    </source>
</reference>
<accession>A0A210Q702</accession>
<dbReference type="InterPro" id="IPR036551">
    <property type="entry name" value="Flavin_trans-like"/>
</dbReference>
<dbReference type="Gene3D" id="3.40.50.1950">
    <property type="entry name" value="Flavin prenyltransferase-like"/>
    <property type="match status" value="1"/>
</dbReference>
<dbReference type="Pfam" id="PF02441">
    <property type="entry name" value="Flavoprotein"/>
    <property type="match status" value="1"/>
</dbReference>
<dbReference type="PANTHER" id="PTHR14359:SF6">
    <property type="entry name" value="PHOSPHOPANTOTHENOYLCYSTEINE DECARBOXYLASE"/>
    <property type="match status" value="1"/>
</dbReference>
<evidence type="ECO:0000256" key="4">
    <source>
        <dbReference type="ARBA" id="ARBA00070201"/>
    </source>
</evidence>
<dbReference type="FunFam" id="3.40.50.1950:FF:000004">
    <property type="entry name" value="Phosphopantothenoylcysteine decarboxylase"/>
    <property type="match status" value="1"/>
</dbReference>
<dbReference type="GO" id="GO:0004633">
    <property type="term" value="F:phosphopantothenoylcysteine decarboxylase activity"/>
    <property type="evidence" value="ECO:0007669"/>
    <property type="project" value="TreeGrafter"/>
</dbReference>
<evidence type="ECO:0000256" key="2">
    <source>
        <dbReference type="ARBA" id="ARBA00038350"/>
    </source>
</evidence>
<comment type="function">
    <text evidence="3">Catalyzes the decarboxylation of the cysteine moiety of 4-phosphopantothenoylcysteine to form 4'-phosphopantotheine and this reaction forms part of the biosynthesis of coenzyme A.</text>
</comment>
<name>A0A210Q702_MIZYE</name>
<dbReference type="SUPFAM" id="SSF52507">
    <property type="entry name" value="Homo-oligomeric flavin-containing Cys decarboxylases, HFCD"/>
    <property type="match status" value="1"/>
</dbReference>
<gene>
    <name evidence="7" type="ORF">KP79_PYT15087</name>
</gene>
<dbReference type="Proteomes" id="UP000242188">
    <property type="component" value="Unassembled WGS sequence"/>
</dbReference>
<sequence>MNQSPISEVGGDIYTEYVPEMDDSVPGTRQTRNVLIGCTGSVASVKVPILVQELMNIDDQLEIKVVTTENALHFFDHTSLQVPVLGDADEWQGWKTMKDPVLHIELRRWADLMVIAPLDANTLAKIANGLCDNLLTCTVRAWDLQRPLLFAPAMNTHMWNHPLSAKQTSELRNFGYKEIPCIKKTLACGDTGYGAMAEVSTIVSQVIETLNSKSSIT</sequence>
<dbReference type="AlphaFoldDB" id="A0A210Q702"/>
<comment type="similarity">
    <text evidence="2">Belongs to the HFCD (homooligomeric flavin containing Cys decarboxylase) superfamily.</text>
</comment>
<dbReference type="PANTHER" id="PTHR14359">
    <property type="entry name" value="HOMO-OLIGOMERIC FLAVIN CONTAINING CYS DECARBOXYLASE FAMILY"/>
    <property type="match status" value="1"/>
</dbReference>
<proteinExistence type="inferred from homology"/>
<comment type="caution">
    <text evidence="7">The sequence shown here is derived from an EMBL/GenBank/DDBJ whole genome shotgun (WGS) entry which is preliminary data.</text>
</comment>
<evidence type="ECO:0000256" key="1">
    <source>
        <dbReference type="ARBA" id="ARBA00022993"/>
    </source>
</evidence>
<keyword evidence="1" id="KW-0173">Coenzyme A biosynthesis</keyword>
<evidence type="ECO:0000313" key="8">
    <source>
        <dbReference type="Proteomes" id="UP000242188"/>
    </source>
</evidence>
<dbReference type="OrthoDB" id="1532798at2759"/>
<evidence type="ECO:0000256" key="3">
    <source>
        <dbReference type="ARBA" id="ARBA00056708"/>
    </source>
</evidence>
<dbReference type="InterPro" id="IPR003382">
    <property type="entry name" value="Flavoprotein"/>
</dbReference>
<dbReference type="GO" id="GO:0015937">
    <property type="term" value="P:coenzyme A biosynthetic process"/>
    <property type="evidence" value="ECO:0007669"/>
    <property type="project" value="UniProtKB-KW"/>
</dbReference>